<dbReference type="Pfam" id="PF07687">
    <property type="entry name" value="M20_dimer"/>
    <property type="match status" value="1"/>
</dbReference>
<dbReference type="Gene3D" id="3.40.630.10">
    <property type="entry name" value="Zn peptidases"/>
    <property type="match status" value="1"/>
</dbReference>
<reference evidence="4" key="2">
    <citation type="submission" date="2016-04" db="EMBL/GenBank/DDBJ databases">
        <title>First Complete Genome Sequence of a Subdivision 6 Acidobacterium.</title>
        <authorList>
            <person name="Huang S."/>
            <person name="Vieira S."/>
            <person name="Bunk B."/>
            <person name="Riedel T."/>
            <person name="Sproeer C."/>
            <person name="Overmann J."/>
        </authorList>
    </citation>
    <scope>NUCLEOTIDE SEQUENCE [LARGE SCALE GENOMIC DNA]</scope>
    <source>
        <strain evidence="4">DSM 100886 HEG_-6_39</strain>
    </source>
</reference>
<name>A0A143PLZ8_LUTPR</name>
<dbReference type="STRING" id="1855912.LuPra_02673"/>
<gene>
    <name evidence="3" type="primary">yxeP_2</name>
    <name evidence="3" type="ORF">LuPra_02673</name>
</gene>
<dbReference type="AlphaFoldDB" id="A0A143PLZ8"/>
<dbReference type="GO" id="GO:0050118">
    <property type="term" value="F:N-acetyldiaminopimelate deacetylase activity"/>
    <property type="evidence" value="ECO:0007669"/>
    <property type="project" value="UniProtKB-ARBA"/>
</dbReference>
<dbReference type="Gene3D" id="3.30.70.360">
    <property type="match status" value="1"/>
</dbReference>
<dbReference type="Proteomes" id="UP000076079">
    <property type="component" value="Chromosome"/>
</dbReference>
<dbReference type="EMBL" id="CP015136">
    <property type="protein sequence ID" value="AMY09456.1"/>
    <property type="molecule type" value="Genomic_DNA"/>
</dbReference>
<evidence type="ECO:0000256" key="1">
    <source>
        <dbReference type="ARBA" id="ARBA00022801"/>
    </source>
</evidence>
<dbReference type="PANTHER" id="PTHR11014">
    <property type="entry name" value="PEPTIDASE M20 FAMILY MEMBER"/>
    <property type="match status" value="1"/>
</dbReference>
<sequence>MKGVGGAGHSPWLTKDPIVTAAQIITNLQSIVSRQANLSEGVAVISVGQINAGNRINIIPEEATFSGTIRTLNEVTRTQVHEAVTRMAQKVSEASGLTADVKINRTTAVLYNNPDLTLRMLPALERAAGAGRVLEMPPGLAADDFAAFAAAAPGFYWFLNASPYADRAGAPNHSPLFAVDEQYLKTGVKALVNVVLHYMQTSGVGQPAR</sequence>
<evidence type="ECO:0000313" key="4">
    <source>
        <dbReference type="Proteomes" id="UP000076079"/>
    </source>
</evidence>
<dbReference type="KEGG" id="abac:LuPra_02673"/>
<reference evidence="3 4" key="1">
    <citation type="journal article" date="2016" name="Genome Announc.">
        <title>First Complete Genome Sequence of a Subdivision 6 Acidobacterium Strain.</title>
        <authorList>
            <person name="Huang S."/>
            <person name="Vieira S."/>
            <person name="Bunk B."/>
            <person name="Riedel T."/>
            <person name="Sproer C."/>
            <person name="Overmann J."/>
        </authorList>
    </citation>
    <scope>NUCLEOTIDE SEQUENCE [LARGE SCALE GENOMIC DNA]</scope>
    <source>
        <strain evidence="4">DSM 100886 HEG_-6_39</strain>
    </source>
</reference>
<proteinExistence type="predicted"/>
<dbReference type="SUPFAM" id="SSF55031">
    <property type="entry name" value="Bacterial exopeptidase dimerisation domain"/>
    <property type="match status" value="1"/>
</dbReference>
<organism evidence="3 4">
    <name type="scientific">Luteitalea pratensis</name>
    <dbReference type="NCBI Taxonomy" id="1855912"/>
    <lineage>
        <taxon>Bacteria</taxon>
        <taxon>Pseudomonadati</taxon>
        <taxon>Acidobacteriota</taxon>
        <taxon>Vicinamibacteria</taxon>
        <taxon>Vicinamibacterales</taxon>
        <taxon>Vicinamibacteraceae</taxon>
        <taxon>Luteitalea</taxon>
    </lineage>
</organism>
<dbReference type="FunFam" id="3.30.70.360:FF:000001">
    <property type="entry name" value="N-acetyldiaminopimelate deacetylase"/>
    <property type="match status" value="1"/>
</dbReference>
<dbReference type="InterPro" id="IPR036264">
    <property type="entry name" value="Bact_exopeptidase_dim_dom"/>
</dbReference>
<protein>
    <submittedName>
        <fullName evidence="3">Putative hydrolase YxeP</fullName>
        <ecNumber evidence="3">3.-.-.-</ecNumber>
    </submittedName>
</protein>
<feature type="domain" description="Peptidase M20 dimerisation" evidence="2">
    <location>
        <begin position="7"/>
        <end position="91"/>
    </location>
</feature>
<dbReference type="SUPFAM" id="SSF53187">
    <property type="entry name" value="Zn-dependent exopeptidases"/>
    <property type="match status" value="1"/>
</dbReference>
<evidence type="ECO:0000313" key="3">
    <source>
        <dbReference type="EMBL" id="AMY09456.1"/>
    </source>
</evidence>
<dbReference type="EC" id="3.-.-.-" evidence="3"/>
<dbReference type="PANTHER" id="PTHR11014:SF63">
    <property type="entry name" value="METALLOPEPTIDASE, PUTATIVE (AFU_ORTHOLOGUE AFUA_6G09600)-RELATED"/>
    <property type="match status" value="1"/>
</dbReference>
<dbReference type="OrthoDB" id="9777385at2"/>
<dbReference type="GO" id="GO:0019877">
    <property type="term" value="P:diaminopimelate biosynthetic process"/>
    <property type="evidence" value="ECO:0007669"/>
    <property type="project" value="UniProtKB-ARBA"/>
</dbReference>
<keyword evidence="4" id="KW-1185">Reference proteome</keyword>
<dbReference type="InterPro" id="IPR017439">
    <property type="entry name" value="Amidohydrolase"/>
</dbReference>
<dbReference type="InterPro" id="IPR011650">
    <property type="entry name" value="Peptidase_M20_dimer"/>
</dbReference>
<accession>A0A143PLZ8</accession>
<keyword evidence="1 3" id="KW-0378">Hydrolase</keyword>
<evidence type="ECO:0000259" key="2">
    <source>
        <dbReference type="Pfam" id="PF07687"/>
    </source>
</evidence>